<keyword evidence="13" id="KW-1185">Reference proteome</keyword>
<evidence type="ECO:0000256" key="1">
    <source>
        <dbReference type="ARBA" id="ARBA00005061"/>
    </source>
</evidence>
<dbReference type="PIRSF" id="PIRSF006293">
    <property type="entry name" value="ExsB"/>
    <property type="match status" value="1"/>
</dbReference>
<dbReference type="EMBL" id="CP004005">
    <property type="protein sequence ID" value="AGH17267.1"/>
    <property type="molecule type" value="Genomic_DNA"/>
</dbReference>
<evidence type="ECO:0000256" key="8">
    <source>
        <dbReference type="ARBA" id="ARBA00037993"/>
    </source>
</evidence>
<protein>
    <recommendedName>
        <fullName evidence="9 11">7-cyano-7-deazaguanine synthase</fullName>
        <ecNumber evidence="9 11">6.3.4.20</ecNumber>
    </recommendedName>
    <alternativeName>
        <fullName evidence="11">7-cyano-7-carbaguanine synthase</fullName>
    </alternativeName>
    <alternativeName>
        <fullName evidence="11">PreQ(0) synthase</fullName>
    </alternativeName>
    <alternativeName>
        <fullName evidence="11">Queuosine biosynthesis protein QueC</fullName>
    </alternativeName>
</protein>
<dbReference type="SUPFAM" id="SSF52402">
    <property type="entry name" value="Adenine nucleotide alpha hydrolases-like"/>
    <property type="match status" value="1"/>
</dbReference>
<dbReference type="PANTHER" id="PTHR42914">
    <property type="entry name" value="7-CYANO-7-DEAZAGUANINE SYNTHASE"/>
    <property type="match status" value="1"/>
</dbReference>
<evidence type="ECO:0000256" key="9">
    <source>
        <dbReference type="ARBA" id="ARBA00039149"/>
    </source>
</evidence>
<evidence type="ECO:0000256" key="2">
    <source>
        <dbReference type="ARBA" id="ARBA00022598"/>
    </source>
</evidence>
<evidence type="ECO:0000256" key="7">
    <source>
        <dbReference type="ARBA" id="ARBA00022840"/>
    </source>
</evidence>
<feature type="binding site" evidence="11">
    <location>
        <begin position="15"/>
        <end position="25"/>
    </location>
    <ligand>
        <name>ATP</name>
        <dbReference type="ChEBI" id="CHEBI:30616"/>
    </ligand>
</feature>
<dbReference type="HAMAP" id="MF_01633">
    <property type="entry name" value="QueC"/>
    <property type="match status" value="1"/>
</dbReference>
<dbReference type="Proteomes" id="UP000011820">
    <property type="component" value="Chromosome"/>
</dbReference>
<name>A0ABN4B1W0_LIBAS</name>
<sequence>MNDIIKKAPSALLLFSGGQDSSTCLSWALDRFDRVETLSFDYGQRNKVELECRLCVRKKIVELMPKWKDSLGEDHILPLAILGDISHSSLTKNVAMKIQDNNLPNTFVPGRNIIFLVFAATLAYRLGITNIVIGVCETDYSGYPDCRHDTIRAIETAINLGMESHVTVHTPLMWLKKYETWKLAQDIGGQDLVNLILEESHTCYLGKRDKRYEWGYGCNSCPACYLRQKGWMEFKEKYQD</sequence>
<feature type="binding site" evidence="11">
    <location>
        <position position="224"/>
    </location>
    <ligand>
        <name>Zn(2+)</name>
        <dbReference type="ChEBI" id="CHEBI:29105"/>
    </ligand>
</feature>
<comment type="catalytic activity">
    <reaction evidence="10 11">
        <text>7-carboxy-7-carbaguanine + NH4(+) + 2 ATP = 7-cyano-7-carbaguanine + 2 AMP + 2 diphosphate + 2 H(+)</text>
        <dbReference type="Rhea" id="RHEA:27982"/>
        <dbReference type="ChEBI" id="CHEBI:15378"/>
        <dbReference type="ChEBI" id="CHEBI:28938"/>
        <dbReference type="ChEBI" id="CHEBI:30616"/>
        <dbReference type="ChEBI" id="CHEBI:33019"/>
        <dbReference type="ChEBI" id="CHEBI:45075"/>
        <dbReference type="ChEBI" id="CHEBI:61036"/>
        <dbReference type="ChEBI" id="CHEBI:456215"/>
        <dbReference type="EC" id="6.3.4.20"/>
    </reaction>
</comment>
<dbReference type="GeneID" id="93077260"/>
<evidence type="ECO:0000256" key="11">
    <source>
        <dbReference type="HAMAP-Rule" id="MF_01633"/>
    </source>
</evidence>
<keyword evidence="4 11" id="KW-0547">Nucleotide-binding</keyword>
<dbReference type="CDD" id="cd01995">
    <property type="entry name" value="QueC-like"/>
    <property type="match status" value="1"/>
</dbReference>
<evidence type="ECO:0000313" key="12">
    <source>
        <dbReference type="EMBL" id="AGH17267.1"/>
    </source>
</evidence>
<organism evidence="12 13">
    <name type="scientific">Candidatus Liberibacter asiaticus str. gxpsy</name>
    <dbReference type="NCBI Taxonomy" id="1174529"/>
    <lineage>
        <taxon>Bacteria</taxon>
        <taxon>Pseudomonadati</taxon>
        <taxon>Pseudomonadota</taxon>
        <taxon>Alphaproteobacteria</taxon>
        <taxon>Hyphomicrobiales</taxon>
        <taxon>Rhizobiaceae</taxon>
        <taxon>Liberibacter</taxon>
    </lineage>
</organism>
<dbReference type="Pfam" id="PF06508">
    <property type="entry name" value="QueC"/>
    <property type="match status" value="1"/>
</dbReference>
<comment type="function">
    <text evidence="11">Catalyzes the ATP-dependent conversion of 7-carboxy-7-deazaguanine (CDG) to 7-cyano-7-deazaguanine (preQ(0)).</text>
</comment>
<keyword evidence="5 11" id="KW-0671">Queuosine biosynthesis</keyword>
<feature type="binding site" evidence="11">
    <location>
        <position position="218"/>
    </location>
    <ligand>
        <name>Zn(2+)</name>
        <dbReference type="ChEBI" id="CHEBI:29105"/>
    </ligand>
</feature>
<gene>
    <name evidence="11" type="primary">queC</name>
    <name evidence="12" type="ORF">WSI_04495</name>
</gene>
<keyword evidence="7 11" id="KW-0067">ATP-binding</keyword>
<evidence type="ECO:0000256" key="6">
    <source>
        <dbReference type="ARBA" id="ARBA00022833"/>
    </source>
</evidence>
<keyword evidence="2 11" id="KW-0436">Ligase</keyword>
<dbReference type="EC" id="6.3.4.20" evidence="9 11"/>
<accession>A0ABN4B1W0</accession>
<dbReference type="InterPro" id="IPR018317">
    <property type="entry name" value="QueC"/>
</dbReference>
<feature type="binding site" evidence="11">
    <location>
        <position position="221"/>
    </location>
    <ligand>
        <name>Zn(2+)</name>
        <dbReference type="ChEBI" id="CHEBI:29105"/>
    </ligand>
</feature>
<dbReference type="RefSeq" id="WP_015452862.1">
    <property type="nucleotide sequence ID" value="NC_020549.1"/>
</dbReference>
<dbReference type="Gene3D" id="3.40.50.620">
    <property type="entry name" value="HUPs"/>
    <property type="match status" value="1"/>
</dbReference>
<proteinExistence type="inferred from homology"/>
<keyword evidence="6 11" id="KW-0862">Zinc</keyword>
<comment type="similarity">
    <text evidence="8 11">Belongs to the QueC family.</text>
</comment>
<evidence type="ECO:0000256" key="3">
    <source>
        <dbReference type="ARBA" id="ARBA00022723"/>
    </source>
</evidence>
<dbReference type="NCBIfam" id="TIGR00364">
    <property type="entry name" value="7-cyano-7-deazaguanine synthase QueC"/>
    <property type="match status" value="1"/>
</dbReference>
<feature type="binding site" evidence="11">
    <location>
        <position position="203"/>
    </location>
    <ligand>
        <name>Zn(2+)</name>
        <dbReference type="ChEBI" id="CHEBI:29105"/>
    </ligand>
</feature>
<dbReference type="InterPro" id="IPR014729">
    <property type="entry name" value="Rossmann-like_a/b/a_fold"/>
</dbReference>
<dbReference type="PANTHER" id="PTHR42914:SF1">
    <property type="entry name" value="7-CYANO-7-DEAZAGUANINE SYNTHASE"/>
    <property type="match status" value="1"/>
</dbReference>
<evidence type="ECO:0000256" key="10">
    <source>
        <dbReference type="ARBA" id="ARBA00047890"/>
    </source>
</evidence>
<comment type="cofactor">
    <cofactor evidence="11">
        <name>Zn(2+)</name>
        <dbReference type="ChEBI" id="CHEBI:29105"/>
    </cofactor>
    <text evidence="11">Binds 1 zinc ion per subunit.</text>
</comment>
<evidence type="ECO:0000256" key="4">
    <source>
        <dbReference type="ARBA" id="ARBA00022741"/>
    </source>
</evidence>
<evidence type="ECO:0000256" key="5">
    <source>
        <dbReference type="ARBA" id="ARBA00022785"/>
    </source>
</evidence>
<keyword evidence="3 11" id="KW-0479">Metal-binding</keyword>
<reference evidence="12 13" key="1">
    <citation type="journal article" date="2013" name="Genome Announc.">
        <title>Complete Genome Sequence of a Chinese Strain of 'Candidatus Liberibacter asiaticus'.</title>
        <authorList>
            <person name="Lin H."/>
            <person name="Han C.S."/>
            <person name="Liu B."/>
            <person name="Lou B."/>
            <person name="Bai X."/>
            <person name="Deng C."/>
            <person name="Civerolo E.L."/>
            <person name="Gupta G."/>
        </authorList>
    </citation>
    <scope>NUCLEOTIDE SEQUENCE [LARGE SCALE GENOMIC DNA]</scope>
    <source>
        <strain evidence="13">gxpsy</strain>
    </source>
</reference>
<comment type="pathway">
    <text evidence="1 11">Purine metabolism; 7-cyano-7-deazaguanine biosynthesis.</text>
</comment>
<evidence type="ECO:0000313" key="13">
    <source>
        <dbReference type="Proteomes" id="UP000011820"/>
    </source>
</evidence>